<dbReference type="PANTHER" id="PTHR32054:SF28">
    <property type="entry name" value="OS06G0314000 PROTEIN"/>
    <property type="match status" value="1"/>
</dbReference>
<dbReference type="InterPro" id="IPR055900">
    <property type="entry name" value="DUF7477"/>
</dbReference>
<name>A0A3L6EHD5_MAIZE</name>
<dbReference type="Proteomes" id="UP000251960">
    <property type="component" value="Chromosome 5"/>
</dbReference>
<dbReference type="Pfam" id="PF24289">
    <property type="entry name" value="DUF7477"/>
    <property type="match status" value="1"/>
</dbReference>
<dbReference type="InterPro" id="IPR008545">
    <property type="entry name" value="Web"/>
</dbReference>
<gene>
    <name evidence="6" type="primary">WEB1_2</name>
    <name evidence="6" type="ORF">Zm00014a_028116</name>
</gene>
<organism evidence="6 7">
    <name type="scientific">Zea mays</name>
    <name type="common">Maize</name>
    <dbReference type="NCBI Taxonomy" id="4577"/>
    <lineage>
        <taxon>Eukaryota</taxon>
        <taxon>Viridiplantae</taxon>
        <taxon>Streptophyta</taxon>
        <taxon>Embryophyta</taxon>
        <taxon>Tracheophyta</taxon>
        <taxon>Spermatophyta</taxon>
        <taxon>Magnoliopsida</taxon>
        <taxon>Liliopsida</taxon>
        <taxon>Poales</taxon>
        <taxon>Poaceae</taxon>
        <taxon>PACMAD clade</taxon>
        <taxon>Panicoideae</taxon>
        <taxon>Andropogonodae</taxon>
        <taxon>Andropogoneae</taxon>
        <taxon>Tripsacinae</taxon>
        <taxon>Zea</taxon>
    </lineage>
</organism>
<feature type="coiled-coil region" evidence="3">
    <location>
        <begin position="290"/>
        <end position="338"/>
    </location>
</feature>
<comment type="similarity">
    <text evidence="1">Belongs to the WEB family.</text>
</comment>
<reference evidence="6 7" key="1">
    <citation type="journal article" date="2018" name="Nat. Genet.">
        <title>Extensive intraspecific gene order and gene structural variations between Mo17 and other maize genomes.</title>
        <authorList>
            <person name="Sun S."/>
            <person name="Zhou Y."/>
            <person name="Chen J."/>
            <person name="Shi J."/>
            <person name="Zhao H."/>
            <person name="Zhao H."/>
            <person name="Song W."/>
            <person name="Zhang M."/>
            <person name="Cui Y."/>
            <person name="Dong X."/>
            <person name="Liu H."/>
            <person name="Ma X."/>
            <person name="Jiao Y."/>
            <person name="Wang B."/>
            <person name="Wei X."/>
            <person name="Stein J.C."/>
            <person name="Glaubitz J.C."/>
            <person name="Lu F."/>
            <person name="Yu G."/>
            <person name="Liang C."/>
            <person name="Fengler K."/>
            <person name="Li B."/>
            <person name="Rafalski A."/>
            <person name="Schnable P.S."/>
            <person name="Ware D.H."/>
            <person name="Buckler E.S."/>
            <person name="Lai J."/>
        </authorList>
    </citation>
    <scope>NUCLEOTIDE SEQUENCE [LARGE SCALE GENOMIC DNA]</scope>
    <source>
        <strain evidence="7">cv. Missouri 17</strain>
        <tissue evidence="6">Seedling</tissue>
    </source>
</reference>
<dbReference type="Pfam" id="PF05701">
    <property type="entry name" value="WEMBL"/>
    <property type="match status" value="1"/>
</dbReference>
<evidence type="ECO:0000256" key="1">
    <source>
        <dbReference type="ARBA" id="ARBA00005485"/>
    </source>
</evidence>
<dbReference type="EMBL" id="NCVQ01000006">
    <property type="protein sequence ID" value="PWZ20464.1"/>
    <property type="molecule type" value="Genomic_DNA"/>
</dbReference>
<keyword evidence="2 3" id="KW-0175">Coiled coil</keyword>
<protein>
    <submittedName>
        <fullName evidence="6">Protein WEAK CHLOROPLAST MOVEMENT UNDER BLUE LIGHT 1</fullName>
    </submittedName>
</protein>
<feature type="compositionally biased region" description="Polar residues" evidence="4">
    <location>
        <begin position="54"/>
        <end position="71"/>
    </location>
</feature>
<evidence type="ECO:0000313" key="7">
    <source>
        <dbReference type="Proteomes" id="UP000251960"/>
    </source>
</evidence>
<comment type="caution">
    <text evidence="6">The sequence shown here is derived from an EMBL/GenBank/DDBJ whole genome shotgun (WGS) entry which is preliminary data.</text>
</comment>
<dbReference type="PANTHER" id="PTHR32054">
    <property type="entry name" value="HEAVY CHAIN, PUTATIVE, EXPRESSED-RELATED-RELATED"/>
    <property type="match status" value="1"/>
</dbReference>
<feature type="domain" description="DUF7477" evidence="5">
    <location>
        <begin position="408"/>
        <end position="451"/>
    </location>
</feature>
<sequence>MLQEHPMSLVLAENKSNLQEILVEQKIPIGVSIKLSPKVDGSELPCPIEVHDGITSSSSKTNETMEAQDYSNTMKSNTSSCMFEASKWQECPISLILADKKGSLQEVSVEQNVPCGDYVSLSQKADGSELTSTSEAPEGFLTSSSKVYVLKEAQDGSITTEASKVNVCAASHSMLRLIEGVQDEASCIDSDKVTCETPPSILKRLKEDKPLVVHRFHKRQMSLGDTHQKVPAPVSRSNTSKYLRMDKNIVDTTTPIESVNVVASKFGGNMNWKTRKTQTTHASDRIVLELDKMKNKISECKHQAEAAEAAKLSVLKEVERTKKLIDEMKHVLEREQAKEVDAKDDLELFQIISQAMEGVDCNDSVVERDEEALKYLKDIKCDIYTRFNSAVKSIRDVLLAILLPLFSQVGQKRGRLLADLEDEQPKKKVRLGSPVAQWISVYNARRPMKQRPITYEDSHKRPPLSSQFIWVQQRLVQWRSCEWWMSGPPVQAPSRRNGYIRIDYYDV</sequence>
<dbReference type="ExpressionAtlas" id="A0A3L6EHD5">
    <property type="expression patterns" value="baseline and differential"/>
</dbReference>
<feature type="region of interest" description="Disordered" evidence="4">
    <location>
        <begin position="51"/>
        <end position="71"/>
    </location>
</feature>
<evidence type="ECO:0000256" key="2">
    <source>
        <dbReference type="ARBA" id="ARBA00023054"/>
    </source>
</evidence>
<accession>A0A3L6EHD5</accession>
<evidence type="ECO:0000256" key="4">
    <source>
        <dbReference type="SAM" id="MobiDB-lite"/>
    </source>
</evidence>
<dbReference type="AlphaFoldDB" id="A0A3L6EHD5"/>
<evidence type="ECO:0000259" key="5">
    <source>
        <dbReference type="Pfam" id="PF24289"/>
    </source>
</evidence>
<evidence type="ECO:0000313" key="6">
    <source>
        <dbReference type="EMBL" id="PWZ20464.1"/>
    </source>
</evidence>
<evidence type="ECO:0000256" key="3">
    <source>
        <dbReference type="SAM" id="Coils"/>
    </source>
</evidence>
<proteinExistence type="inferred from homology"/>